<feature type="compositionally biased region" description="Low complexity" evidence="1">
    <location>
        <begin position="66"/>
        <end position="119"/>
    </location>
</feature>
<accession>A0ABN9QKS9</accession>
<feature type="compositionally biased region" description="Low complexity" evidence="1">
    <location>
        <begin position="231"/>
        <end position="247"/>
    </location>
</feature>
<dbReference type="Proteomes" id="UP001189429">
    <property type="component" value="Unassembled WGS sequence"/>
</dbReference>
<gene>
    <name evidence="2" type="ORF">PCOR1329_LOCUS11989</name>
</gene>
<evidence type="ECO:0000313" key="3">
    <source>
        <dbReference type="Proteomes" id="UP001189429"/>
    </source>
</evidence>
<feature type="region of interest" description="Disordered" evidence="1">
    <location>
        <begin position="197"/>
        <end position="472"/>
    </location>
</feature>
<feature type="compositionally biased region" description="Low complexity" evidence="1">
    <location>
        <begin position="148"/>
        <end position="168"/>
    </location>
</feature>
<feature type="region of interest" description="Disordered" evidence="1">
    <location>
        <begin position="1"/>
        <end position="178"/>
    </location>
</feature>
<evidence type="ECO:0000313" key="2">
    <source>
        <dbReference type="EMBL" id="CAK0805494.1"/>
    </source>
</evidence>
<feature type="compositionally biased region" description="Basic and acidic residues" evidence="1">
    <location>
        <begin position="436"/>
        <end position="446"/>
    </location>
</feature>
<comment type="caution">
    <text evidence="2">The sequence shown here is derived from an EMBL/GenBank/DDBJ whole genome shotgun (WGS) entry which is preliminary data.</text>
</comment>
<feature type="non-terminal residue" evidence="2">
    <location>
        <position position="472"/>
    </location>
</feature>
<organism evidence="2 3">
    <name type="scientific">Prorocentrum cordatum</name>
    <dbReference type="NCBI Taxonomy" id="2364126"/>
    <lineage>
        <taxon>Eukaryota</taxon>
        <taxon>Sar</taxon>
        <taxon>Alveolata</taxon>
        <taxon>Dinophyceae</taxon>
        <taxon>Prorocentrales</taxon>
        <taxon>Prorocentraceae</taxon>
        <taxon>Prorocentrum</taxon>
    </lineage>
</organism>
<proteinExistence type="predicted"/>
<keyword evidence="3" id="KW-1185">Reference proteome</keyword>
<evidence type="ECO:0000256" key="1">
    <source>
        <dbReference type="SAM" id="MobiDB-lite"/>
    </source>
</evidence>
<feature type="compositionally biased region" description="Low complexity" evidence="1">
    <location>
        <begin position="335"/>
        <end position="351"/>
    </location>
</feature>
<feature type="compositionally biased region" description="Low complexity" evidence="1">
    <location>
        <begin position="30"/>
        <end position="43"/>
    </location>
</feature>
<reference evidence="2" key="1">
    <citation type="submission" date="2023-10" db="EMBL/GenBank/DDBJ databases">
        <authorList>
            <person name="Chen Y."/>
            <person name="Shah S."/>
            <person name="Dougan E. K."/>
            <person name="Thang M."/>
            <person name="Chan C."/>
        </authorList>
    </citation>
    <scope>NUCLEOTIDE SEQUENCE [LARGE SCALE GENOMIC DNA]</scope>
</reference>
<protein>
    <submittedName>
        <fullName evidence="2">Uncharacterized protein</fullName>
    </submittedName>
</protein>
<name>A0ABN9QKS9_9DINO</name>
<feature type="compositionally biased region" description="Low complexity" evidence="1">
    <location>
        <begin position="1"/>
        <end position="15"/>
    </location>
</feature>
<sequence>MPAAGAERADSGESSSEADAETLDVDQILAEAGVSSASSEADSTPPVVAPSPGKRHLAALQPQAVSSGGSSASSESPPGASGRAACLSRGSSESSGERGGAAADGPPASASASSRQSGALQRCGYGERPGPSGVEAAAAPGSRPRTLSSASSAGAAAGAGRGDVAASGPAIGRQPETCPTTQQLLDVFVPWTEKCAAQQLSPEQPREVLPDRPGSTEIDLELTSPEGALDASAGSPPEAEAPPVAEPADSRATSPHRPVSLNSHAPEPSADAVLRRSPLQMGKLRRPPGRASIARDAAIPLEEMLPSRGSAAQARLRSRGGAGSTSQPTSSPPIARADAPSQQPAAPADTASVRDSSSGPDFNVDDSDTESAGPAAPPPEEAARRSRCPPDAPPAGAHRGTLGGRPRGRTGAQQPARQTPASSWRRCSSSSNAASERGRADLRDWDPGGPAGGRAGHPADMSGLWVPRAPPP</sequence>
<dbReference type="EMBL" id="CAUYUJ010003473">
    <property type="protein sequence ID" value="CAK0805494.1"/>
    <property type="molecule type" value="Genomic_DNA"/>
</dbReference>
<feature type="compositionally biased region" description="Low complexity" evidence="1">
    <location>
        <begin position="421"/>
        <end position="435"/>
    </location>
</feature>